<dbReference type="Pfam" id="PF00646">
    <property type="entry name" value="F-box"/>
    <property type="match status" value="1"/>
</dbReference>
<keyword evidence="3" id="KW-1185">Reference proteome</keyword>
<dbReference type="Proteomes" id="UP001161247">
    <property type="component" value="Chromosome 6"/>
</dbReference>
<organism evidence="2 3">
    <name type="scientific">Oldenlandia corymbosa var. corymbosa</name>
    <dbReference type="NCBI Taxonomy" id="529605"/>
    <lineage>
        <taxon>Eukaryota</taxon>
        <taxon>Viridiplantae</taxon>
        <taxon>Streptophyta</taxon>
        <taxon>Embryophyta</taxon>
        <taxon>Tracheophyta</taxon>
        <taxon>Spermatophyta</taxon>
        <taxon>Magnoliopsida</taxon>
        <taxon>eudicotyledons</taxon>
        <taxon>Gunneridae</taxon>
        <taxon>Pentapetalae</taxon>
        <taxon>asterids</taxon>
        <taxon>lamiids</taxon>
        <taxon>Gentianales</taxon>
        <taxon>Rubiaceae</taxon>
        <taxon>Rubioideae</taxon>
        <taxon>Spermacoceae</taxon>
        <taxon>Hedyotis-Oldenlandia complex</taxon>
        <taxon>Oldenlandia</taxon>
    </lineage>
</organism>
<dbReference type="AlphaFoldDB" id="A0AAV1DP16"/>
<sequence>MAEKKKRKVMDVTTNTLKLGRFLMARKTKRKVLLDHKTKKKLRRPTRVRKMENIIRVPDDVIMKILVLLPAKSLMRFKSVCKQWKTMVSDPWFAKAHYEQSKGIPEASCLWLHFKTNSSSTISQAIYPAKSVDGTYSTRLQTYNFVRDCFPCSSIVNGMLCLYEQKYKDYQLHFLNLTSGEMISLPKPLSLLGSWLIPKQCRFHILCEDHKFKLLFIERESRRSRGGMMIFAFGTKEWRKLTCTLENLGKKALHVNGKVYWQDKIKDQNNNGQMIVKYFDFHEENVFLLETPELGVDERWDLGGIGNDVGLVCRKSCIPCVFKMWRYESEIHQWMKYEVNLGKESIWNVQFIGGTSKSSEILITGQKSRYDRALQCVCYDFETRKCSRPPFEIFYPESSRLCYHDCGRPVSYHIENILPLESLGKRKKLEEYAEKAIKKRRVLW</sequence>
<dbReference type="InterPro" id="IPR001810">
    <property type="entry name" value="F-box_dom"/>
</dbReference>
<dbReference type="SMART" id="SM00256">
    <property type="entry name" value="FBOX"/>
    <property type="match status" value="1"/>
</dbReference>
<dbReference type="PANTHER" id="PTHR31672:SF13">
    <property type="entry name" value="F-BOX PROTEIN CPR30-LIKE"/>
    <property type="match status" value="1"/>
</dbReference>
<accession>A0AAV1DP16</accession>
<dbReference type="Gene3D" id="1.20.1280.50">
    <property type="match status" value="1"/>
</dbReference>
<evidence type="ECO:0000313" key="2">
    <source>
        <dbReference type="EMBL" id="CAI9108498.1"/>
    </source>
</evidence>
<name>A0AAV1DP16_OLDCO</name>
<dbReference type="PANTHER" id="PTHR31672">
    <property type="entry name" value="BNACNNG10540D PROTEIN"/>
    <property type="match status" value="1"/>
</dbReference>
<dbReference type="PROSITE" id="PS50181">
    <property type="entry name" value="FBOX"/>
    <property type="match status" value="1"/>
</dbReference>
<dbReference type="InterPro" id="IPR036047">
    <property type="entry name" value="F-box-like_dom_sf"/>
</dbReference>
<proteinExistence type="predicted"/>
<dbReference type="CDD" id="cd22157">
    <property type="entry name" value="F-box_AtFBW1-like"/>
    <property type="match status" value="1"/>
</dbReference>
<evidence type="ECO:0000313" key="3">
    <source>
        <dbReference type="Proteomes" id="UP001161247"/>
    </source>
</evidence>
<evidence type="ECO:0000259" key="1">
    <source>
        <dbReference type="PROSITE" id="PS50181"/>
    </source>
</evidence>
<dbReference type="InterPro" id="IPR050796">
    <property type="entry name" value="SCF_F-box_component"/>
</dbReference>
<dbReference type="Pfam" id="PF08268">
    <property type="entry name" value="FBA_3"/>
    <property type="match status" value="1"/>
</dbReference>
<gene>
    <name evidence="2" type="ORF">OLC1_LOCUS16580</name>
</gene>
<protein>
    <submittedName>
        <fullName evidence="2">OLC1v1008097C1</fullName>
    </submittedName>
</protein>
<dbReference type="InterPro" id="IPR013187">
    <property type="entry name" value="F-box-assoc_dom_typ3"/>
</dbReference>
<reference evidence="2" key="1">
    <citation type="submission" date="2023-03" db="EMBL/GenBank/DDBJ databases">
        <authorList>
            <person name="Julca I."/>
        </authorList>
    </citation>
    <scope>NUCLEOTIDE SEQUENCE</scope>
</reference>
<dbReference type="EMBL" id="OX459123">
    <property type="protein sequence ID" value="CAI9108498.1"/>
    <property type="molecule type" value="Genomic_DNA"/>
</dbReference>
<feature type="domain" description="F-box" evidence="1">
    <location>
        <begin position="51"/>
        <end position="101"/>
    </location>
</feature>
<dbReference type="SUPFAM" id="SSF81383">
    <property type="entry name" value="F-box domain"/>
    <property type="match status" value="1"/>
</dbReference>